<dbReference type="KEGG" id="bfz:BAU07_13875"/>
<reference evidence="2 3" key="1">
    <citation type="submission" date="2016-06" db="EMBL/GenBank/DDBJ databases">
        <title>Complete genome sequences of Bordetella bronchialis and Bordetella flabilis.</title>
        <authorList>
            <person name="LiPuma J.J."/>
            <person name="Spilker T."/>
        </authorList>
    </citation>
    <scope>NUCLEOTIDE SEQUENCE [LARGE SCALE GENOMIC DNA]</scope>
    <source>
        <strain evidence="2 3">AU10664</strain>
    </source>
</reference>
<sequence>MSDQNEDTGTDASPDGDDDDAATGKFVITAFPPYFESQHRTNWCWIAVAVMIGNYSQTGPLVNGKPSKWTQSGVASACLGSSSVNSIGYPDRSMTETLVYSPTDSVASQSYEEMRKAIRQKAPVVLGWGSTGRGGQIHNGHVIAVYGYDGAKKWYFADPLKSGVTEDSALPIPKDLPNPHMMVWYSRVPSIRMS</sequence>
<keyword evidence="3" id="KW-1185">Reference proteome</keyword>
<feature type="compositionally biased region" description="Acidic residues" evidence="1">
    <location>
        <begin position="1"/>
        <end position="21"/>
    </location>
</feature>
<dbReference type="EMBL" id="CP016172">
    <property type="protein sequence ID" value="ANN78032.1"/>
    <property type="molecule type" value="Genomic_DNA"/>
</dbReference>
<dbReference type="Pfam" id="PF12385">
    <property type="entry name" value="Peptidase_C70"/>
    <property type="match status" value="1"/>
</dbReference>
<dbReference type="AlphaFoldDB" id="A0A193GDC5"/>
<dbReference type="InterPro" id="IPR022118">
    <property type="entry name" value="Peptidase_C70_AvrRpt2"/>
</dbReference>
<organism evidence="2 3">
    <name type="scientific">Bordetella flabilis</name>
    <dbReference type="NCBI Taxonomy" id="463014"/>
    <lineage>
        <taxon>Bacteria</taxon>
        <taxon>Pseudomonadati</taxon>
        <taxon>Pseudomonadota</taxon>
        <taxon>Betaproteobacteria</taxon>
        <taxon>Burkholderiales</taxon>
        <taxon>Alcaligenaceae</taxon>
        <taxon>Bordetella</taxon>
    </lineage>
</organism>
<evidence type="ECO:0000256" key="1">
    <source>
        <dbReference type="SAM" id="MobiDB-lite"/>
    </source>
</evidence>
<dbReference type="Proteomes" id="UP000091926">
    <property type="component" value="Chromosome"/>
</dbReference>
<proteinExistence type="predicted"/>
<dbReference type="RefSeq" id="WP_066658723.1">
    <property type="nucleotide sequence ID" value="NZ_CBCSCL010000001.1"/>
</dbReference>
<name>A0A193GDC5_9BORD</name>
<accession>A0A193GDC5</accession>
<evidence type="ECO:0000313" key="2">
    <source>
        <dbReference type="EMBL" id="ANN78032.1"/>
    </source>
</evidence>
<dbReference type="Gene3D" id="3.90.70.10">
    <property type="entry name" value="Cysteine proteinases"/>
    <property type="match status" value="1"/>
</dbReference>
<evidence type="ECO:0008006" key="4">
    <source>
        <dbReference type="Google" id="ProtNLM"/>
    </source>
</evidence>
<dbReference type="STRING" id="463014.BAU07_13875"/>
<dbReference type="OrthoDB" id="6445402at2"/>
<gene>
    <name evidence="2" type="ORF">BAU07_13875</name>
</gene>
<feature type="region of interest" description="Disordered" evidence="1">
    <location>
        <begin position="1"/>
        <end position="23"/>
    </location>
</feature>
<protein>
    <recommendedName>
        <fullName evidence="4">Peptidase C39-like domain-containing protein</fullName>
    </recommendedName>
</protein>
<evidence type="ECO:0000313" key="3">
    <source>
        <dbReference type="Proteomes" id="UP000091926"/>
    </source>
</evidence>